<dbReference type="CDD" id="cd06257">
    <property type="entry name" value="DnaJ"/>
    <property type="match status" value="1"/>
</dbReference>
<proteinExistence type="predicted"/>
<dbReference type="PANTHER" id="PTHR46620">
    <property type="entry name" value="J DOMAIN-CONTAINING PROTEIN SPF31"/>
    <property type="match status" value="1"/>
</dbReference>
<sequence>MIYCLLNILLCCCKILSCFKLNAFEYLNLPFDSSVDEVKRQYRKLSLLVHPDKCKHPQSKEAFGACNQNWFFPTHKFHFDRTSPARFAVSSPLRFAVSSPPRSAATICRLFTSIIRLCCRLVRLLPVHSHRPFVLLPAELSLREFSFPPDSLYKARMERVYNDQVYNFSKAFNSLNEHLRRQSRVFLHSKLLLMNNEEMLNFRRQYPFFVANFRRQCCVLA</sequence>
<name>A0A022PU14_ERYGU</name>
<dbReference type="Proteomes" id="UP000030748">
    <property type="component" value="Unassembled WGS sequence"/>
</dbReference>
<gene>
    <name evidence="3" type="ORF">MIMGU_mgv11b014837mg</name>
</gene>
<dbReference type="PANTHER" id="PTHR46620:SF1">
    <property type="entry name" value="J DOMAIN-CONTAINING PROTEIN SPF31"/>
    <property type="match status" value="1"/>
</dbReference>
<dbReference type="Pfam" id="PF00226">
    <property type="entry name" value="DnaJ"/>
    <property type="match status" value="1"/>
</dbReference>
<dbReference type="SMART" id="SM00271">
    <property type="entry name" value="DnaJ"/>
    <property type="match status" value="1"/>
</dbReference>
<dbReference type="STRING" id="4155.A0A022PU14"/>
<dbReference type="AlphaFoldDB" id="A0A022PU14"/>
<dbReference type="EMBL" id="KI632289">
    <property type="protein sequence ID" value="EYU19852.1"/>
    <property type="molecule type" value="Genomic_DNA"/>
</dbReference>
<evidence type="ECO:0000259" key="2">
    <source>
        <dbReference type="PROSITE" id="PS50076"/>
    </source>
</evidence>
<dbReference type="InterPro" id="IPR001623">
    <property type="entry name" value="DnaJ_domain"/>
</dbReference>
<feature type="signal peptide" evidence="1">
    <location>
        <begin position="1"/>
        <end position="18"/>
    </location>
</feature>
<protein>
    <recommendedName>
        <fullName evidence="2">J domain-containing protein</fullName>
    </recommendedName>
</protein>
<keyword evidence="1" id="KW-0732">Signal</keyword>
<accession>A0A022PU14</accession>
<evidence type="ECO:0000256" key="1">
    <source>
        <dbReference type="SAM" id="SignalP"/>
    </source>
</evidence>
<dbReference type="PROSITE" id="PS50076">
    <property type="entry name" value="DNAJ_2"/>
    <property type="match status" value="1"/>
</dbReference>
<dbReference type="Gene3D" id="1.10.287.110">
    <property type="entry name" value="DnaJ domain"/>
    <property type="match status" value="1"/>
</dbReference>
<organism evidence="3 4">
    <name type="scientific">Erythranthe guttata</name>
    <name type="common">Yellow monkey flower</name>
    <name type="synonym">Mimulus guttatus</name>
    <dbReference type="NCBI Taxonomy" id="4155"/>
    <lineage>
        <taxon>Eukaryota</taxon>
        <taxon>Viridiplantae</taxon>
        <taxon>Streptophyta</taxon>
        <taxon>Embryophyta</taxon>
        <taxon>Tracheophyta</taxon>
        <taxon>Spermatophyta</taxon>
        <taxon>Magnoliopsida</taxon>
        <taxon>eudicotyledons</taxon>
        <taxon>Gunneridae</taxon>
        <taxon>Pentapetalae</taxon>
        <taxon>asterids</taxon>
        <taxon>lamiids</taxon>
        <taxon>Lamiales</taxon>
        <taxon>Phrymaceae</taxon>
        <taxon>Erythranthe</taxon>
    </lineage>
</organism>
<keyword evidence="4" id="KW-1185">Reference proteome</keyword>
<dbReference type="eggNOG" id="KOG1150">
    <property type="taxonomic scope" value="Eukaryota"/>
</dbReference>
<evidence type="ECO:0000313" key="3">
    <source>
        <dbReference type="EMBL" id="EYU19852.1"/>
    </source>
</evidence>
<dbReference type="InterPro" id="IPR036869">
    <property type="entry name" value="J_dom_sf"/>
</dbReference>
<feature type="chain" id="PRO_5001503568" description="J domain-containing protein" evidence="1">
    <location>
        <begin position="19"/>
        <end position="221"/>
    </location>
</feature>
<dbReference type="SUPFAM" id="SSF46565">
    <property type="entry name" value="Chaperone J-domain"/>
    <property type="match status" value="1"/>
</dbReference>
<evidence type="ECO:0000313" key="4">
    <source>
        <dbReference type="Proteomes" id="UP000030748"/>
    </source>
</evidence>
<reference evidence="3 4" key="1">
    <citation type="journal article" date="2013" name="Proc. Natl. Acad. Sci. U.S.A.">
        <title>Fine-scale variation in meiotic recombination in Mimulus inferred from population shotgun sequencing.</title>
        <authorList>
            <person name="Hellsten U."/>
            <person name="Wright K.M."/>
            <person name="Jenkins J."/>
            <person name="Shu S."/>
            <person name="Yuan Y."/>
            <person name="Wessler S.R."/>
            <person name="Schmutz J."/>
            <person name="Willis J.H."/>
            <person name="Rokhsar D.S."/>
        </authorList>
    </citation>
    <scope>NUCLEOTIDE SEQUENCE [LARGE SCALE GENOMIC DNA]</scope>
    <source>
        <strain evidence="4">cv. DUN x IM62</strain>
    </source>
</reference>
<feature type="domain" description="J" evidence="2">
    <location>
        <begin position="22"/>
        <end position="94"/>
    </location>
</feature>